<evidence type="ECO:0000256" key="2">
    <source>
        <dbReference type="ARBA" id="ARBA00022679"/>
    </source>
</evidence>
<feature type="domain" description="Protein arginine N-methyltransferase" evidence="9">
    <location>
        <begin position="425"/>
        <end position="573"/>
    </location>
</feature>
<evidence type="ECO:0000256" key="5">
    <source>
        <dbReference type="ARBA" id="ARBA00049303"/>
    </source>
</evidence>
<dbReference type="PANTHER" id="PTHR11006:SF89">
    <property type="entry name" value="PROTEIN ARGININE N-METHYLTRANSFERASE 3-RELATED"/>
    <property type="match status" value="1"/>
</dbReference>
<keyword evidence="1 6" id="KW-0489">Methyltransferase</keyword>
<comment type="catalytic activity">
    <reaction evidence="4">
        <text>L-arginyl-[protein] + 2 S-adenosyl-L-methionine = N(omega),N(omega)-dimethyl-L-arginyl-[protein] + 2 S-adenosyl-L-homocysteine + 2 H(+)</text>
        <dbReference type="Rhea" id="RHEA:48096"/>
        <dbReference type="Rhea" id="RHEA-COMP:10532"/>
        <dbReference type="Rhea" id="RHEA-COMP:11991"/>
        <dbReference type="ChEBI" id="CHEBI:15378"/>
        <dbReference type="ChEBI" id="CHEBI:29965"/>
        <dbReference type="ChEBI" id="CHEBI:57856"/>
        <dbReference type="ChEBI" id="CHEBI:59789"/>
        <dbReference type="ChEBI" id="CHEBI:61897"/>
        <dbReference type="EC" id="2.1.1.319"/>
    </reaction>
    <physiologicalReaction direction="left-to-right" evidence="4">
        <dbReference type="Rhea" id="RHEA:48097"/>
    </physiologicalReaction>
</comment>
<dbReference type="InterPro" id="IPR055135">
    <property type="entry name" value="PRMT_dom"/>
</dbReference>
<feature type="compositionally biased region" description="Acidic residues" evidence="7">
    <location>
        <begin position="10"/>
        <end position="37"/>
    </location>
</feature>
<evidence type="ECO:0000256" key="4">
    <source>
        <dbReference type="ARBA" id="ARBA00047384"/>
    </source>
</evidence>
<dbReference type="Proteomes" id="UP001603857">
    <property type="component" value="Unassembled WGS sequence"/>
</dbReference>
<dbReference type="CDD" id="cd02440">
    <property type="entry name" value="AdoMet_MTases"/>
    <property type="match status" value="1"/>
</dbReference>
<feature type="domain" description="Methyltransferase type 11" evidence="8">
    <location>
        <begin position="307"/>
        <end position="422"/>
    </location>
</feature>
<dbReference type="Pfam" id="PF08241">
    <property type="entry name" value="Methyltransf_11"/>
    <property type="match status" value="1"/>
</dbReference>
<evidence type="ECO:0000313" key="11">
    <source>
        <dbReference type="Proteomes" id="UP001603857"/>
    </source>
</evidence>
<evidence type="ECO:0000259" key="8">
    <source>
        <dbReference type="Pfam" id="PF08241"/>
    </source>
</evidence>
<evidence type="ECO:0000256" key="7">
    <source>
        <dbReference type="SAM" id="MobiDB-lite"/>
    </source>
</evidence>
<dbReference type="InterPro" id="IPR025799">
    <property type="entry name" value="Arg_MeTrfase"/>
</dbReference>
<sequence>MAFTVKQKEAEEEEAYRMEEYDDDDEGEEEEAWDDWEGDEGERESEFACLFCDSHYSSCGSLFEHCASLHHFDFHAVRAALNLDFYASFKLINFIRSQVAEIRCWNCGLAFQCNRDLQNHLHDVVDFSEIKTLWNDDKYLIPFMQDDSLLYSFGECDEEGEDEQITPIDEDLIKDLMNIEESNLGNQDAVKTMIVDDDKHDACRRNEIASISNDQLNMASSSNKEFTNGKDLRHVLCSDKDPKGGHLLGDSQNQIVKHIRKVNENYFGSYSSFGIHREMLSDKERMDAYGQAILKNPSLLTGAVVMDVGCGTGILSLFSAKAGASRVIAVEASAKMAAVASQVAKDNGLWLSKSQSGVDVLQKGVIEVVHGMVEEIDKTVELEPHSVDVLLSEWMGYCLLYESMLGSVLYARDRWLKPGGAILPDTATIFVAGFGKGATSLPFWENVCNFDMSCIGKELVTDAARIPIVDVVDSQDLVTSSAILQSFDLATMKPDEVDFTATATLEVKPTASGNKVRHLNSKTCCWCYGVVLWFETGFTSRFCRETPALLSTSPYTPKTHWSQTILTFREPIAMGLLKQMGFGKENGDEQEAIGTDVYPAVKIDLRISIVRSTEHRSIDISLEAAGVGPDGRKRSWPAQIFTLQ</sequence>
<protein>
    <recommendedName>
        <fullName evidence="12">Protein arginine N-methyltransferase 3</fullName>
    </recommendedName>
</protein>
<gene>
    <name evidence="10" type="ORF">Fmac_011663</name>
</gene>
<comment type="caution">
    <text evidence="10">The sequence shown here is derived from an EMBL/GenBank/DDBJ whole genome shotgun (WGS) entry which is preliminary data.</text>
</comment>
<dbReference type="PANTHER" id="PTHR11006">
    <property type="entry name" value="PROTEIN ARGININE N-METHYLTRANSFERASE"/>
    <property type="match status" value="1"/>
</dbReference>
<feature type="region of interest" description="Disordered" evidence="7">
    <location>
        <begin position="1"/>
        <end position="37"/>
    </location>
</feature>
<keyword evidence="3 6" id="KW-0949">S-adenosyl-L-methionine</keyword>
<dbReference type="AlphaFoldDB" id="A0ABD1MNY2"/>
<dbReference type="FunFam" id="3.40.50.150:FF:000016">
    <property type="entry name" value="Protein arginine N-methyltransferase 6"/>
    <property type="match status" value="1"/>
</dbReference>
<dbReference type="GO" id="GO:0035242">
    <property type="term" value="F:protein-arginine omega-N asymmetric methyltransferase activity"/>
    <property type="evidence" value="ECO:0007669"/>
    <property type="project" value="UniProtKB-EC"/>
</dbReference>
<evidence type="ECO:0000256" key="3">
    <source>
        <dbReference type="ARBA" id="ARBA00022691"/>
    </source>
</evidence>
<keyword evidence="11" id="KW-1185">Reference proteome</keyword>
<dbReference type="InterPro" id="IPR029063">
    <property type="entry name" value="SAM-dependent_MTases_sf"/>
</dbReference>
<dbReference type="Gene3D" id="2.70.160.11">
    <property type="entry name" value="Hnrnp arginine n-methyltransferase1"/>
    <property type="match status" value="1"/>
</dbReference>
<proteinExistence type="predicted"/>
<dbReference type="SUPFAM" id="SSF57667">
    <property type="entry name" value="beta-beta-alpha zinc fingers"/>
    <property type="match status" value="1"/>
</dbReference>
<dbReference type="InterPro" id="IPR013216">
    <property type="entry name" value="Methyltransf_11"/>
</dbReference>
<dbReference type="Gene3D" id="3.40.50.150">
    <property type="entry name" value="Vaccinia Virus protein VP39"/>
    <property type="match status" value="1"/>
</dbReference>
<evidence type="ECO:0008006" key="12">
    <source>
        <dbReference type="Google" id="ProtNLM"/>
    </source>
</evidence>
<comment type="catalytic activity">
    <reaction evidence="5">
        <text>L-arginyl-[protein] + S-adenosyl-L-methionine = N(omega)-methyl-L-arginyl-[protein] + S-adenosyl-L-homocysteine + H(+)</text>
        <dbReference type="Rhea" id="RHEA:48100"/>
        <dbReference type="Rhea" id="RHEA-COMP:10532"/>
        <dbReference type="Rhea" id="RHEA-COMP:11990"/>
        <dbReference type="ChEBI" id="CHEBI:15378"/>
        <dbReference type="ChEBI" id="CHEBI:29965"/>
        <dbReference type="ChEBI" id="CHEBI:57856"/>
        <dbReference type="ChEBI" id="CHEBI:59789"/>
        <dbReference type="ChEBI" id="CHEBI:65280"/>
    </reaction>
    <physiologicalReaction direction="left-to-right" evidence="5">
        <dbReference type="Rhea" id="RHEA:48101"/>
    </physiologicalReaction>
</comment>
<evidence type="ECO:0000259" key="9">
    <source>
        <dbReference type="Pfam" id="PF22528"/>
    </source>
</evidence>
<accession>A0ABD1MNY2</accession>
<dbReference type="SUPFAM" id="SSF53335">
    <property type="entry name" value="S-adenosyl-L-methionine-dependent methyltransferases"/>
    <property type="match status" value="1"/>
</dbReference>
<keyword evidence="2 6" id="KW-0808">Transferase</keyword>
<dbReference type="PROSITE" id="PS51678">
    <property type="entry name" value="SAM_MT_PRMT"/>
    <property type="match status" value="1"/>
</dbReference>
<evidence type="ECO:0000256" key="1">
    <source>
        <dbReference type="ARBA" id="ARBA00022603"/>
    </source>
</evidence>
<dbReference type="GO" id="GO:0032259">
    <property type="term" value="P:methylation"/>
    <property type="evidence" value="ECO:0007669"/>
    <property type="project" value="UniProtKB-KW"/>
</dbReference>
<dbReference type="Pfam" id="PF22528">
    <property type="entry name" value="PRMT_C"/>
    <property type="match status" value="1"/>
</dbReference>
<evidence type="ECO:0000256" key="6">
    <source>
        <dbReference type="PROSITE-ProRule" id="PRU01015"/>
    </source>
</evidence>
<reference evidence="10 11" key="1">
    <citation type="submission" date="2024-08" db="EMBL/GenBank/DDBJ databases">
        <title>Insights into the chromosomal genome structure of Flemingia macrophylla.</title>
        <authorList>
            <person name="Ding Y."/>
            <person name="Zhao Y."/>
            <person name="Bi W."/>
            <person name="Wu M."/>
            <person name="Zhao G."/>
            <person name="Gong Y."/>
            <person name="Li W."/>
            <person name="Zhang P."/>
        </authorList>
    </citation>
    <scope>NUCLEOTIDE SEQUENCE [LARGE SCALE GENOMIC DNA]</scope>
    <source>
        <strain evidence="10">DYQJB</strain>
        <tissue evidence="10">Leaf</tissue>
    </source>
</reference>
<name>A0ABD1MNY2_9FABA</name>
<organism evidence="10 11">
    <name type="scientific">Flemingia macrophylla</name>
    <dbReference type="NCBI Taxonomy" id="520843"/>
    <lineage>
        <taxon>Eukaryota</taxon>
        <taxon>Viridiplantae</taxon>
        <taxon>Streptophyta</taxon>
        <taxon>Embryophyta</taxon>
        <taxon>Tracheophyta</taxon>
        <taxon>Spermatophyta</taxon>
        <taxon>Magnoliopsida</taxon>
        <taxon>eudicotyledons</taxon>
        <taxon>Gunneridae</taxon>
        <taxon>Pentapetalae</taxon>
        <taxon>rosids</taxon>
        <taxon>fabids</taxon>
        <taxon>Fabales</taxon>
        <taxon>Fabaceae</taxon>
        <taxon>Papilionoideae</taxon>
        <taxon>50 kb inversion clade</taxon>
        <taxon>NPAAA clade</taxon>
        <taxon>indigoferoid/millettioid clade</taxon>
        <taxon>Phaseoleae</taxon>
        <taxon>Flemingia</taxon>
    </lineage>
</organism>
<dbReference type="InterPro" id="IPR036236">
    <property type="entry name" value="Znf_C2H2_sf"/>
</dbReference>
<dbReference type="EMBL" id="JBGMDY010000004">
    <property type="protein sequence ID" value="KAL2337217.1"/>
    <property type="molecule type" value="Genomic_DNA"/>
</dbReference>
<evidence type="ECO:0000313" key="10">
    <source>
        <dbReference type="EMBL" id="KAL2337217.1"/>
    </source>
</evidence>